<evidence type="ECO:0000313" key="3">
    <source>
        <dbReference type="Proteomes" id="UP001225356"/>
    </source>
</evidence>
<sequence>MLRSPDDLPDYRSRVRGCLLGGALGDALGAPVEFESIGRIRGKYGSAGLTGLVADWRGEVGLITDDTQMTLFTVEGLIRAGADPSGRPSPGGGATGAAHVETAAPADATRAEAAARADATRAEAAARADATRAEAAARAAKTAVVRRAYLRWLDTQQHPSPPPAASSDSSVNGTVRTGRLREQEWLYSQRAPGNACLSGLRHPREAAPAAPGLPGPVNPGSKGCGTVMRSAPFGLRARSARDAFDLAVECAQITHGHPTGYLAAGAFAAIVHFLMEDEPMEDGARPGDAARREDEAGSPGEVRSAGEPLARAVRKTMDLLATYPSHEETTRALHAAVSLAAMGDPSPKRVESLGGAWVAEEALAIAVYCALVHPEPDDFRRAVLLAVNHSGDSDSTGAVCGNLLGAVHGETALPAEWLVHLEGREAIVELADDFAAQSAEGHEVTDAWLAKYPGD</sequence>
<feature type="region of interest" description="Disordered" evidence="1">
    <location>
        <begin position="279"/>
        <end position="307"/>
    </location>
</feature>
<dbReference type="Gene3D" id="1.10.4080.10">
    <property type="entry name" value="ADP-ribosylation/Crystallin J1"/>
    <property type="match status" value="1"/>
</dbReference>
<protein>
    <submittedName>
        <fullName evidence="2">ADP-ribosylglycohydrolase</fullName>
    </submittedName>
</protein>
<feature type="region of interest" description="Disordered" evidence="1">
    <location>
        <begin position="154"/>
        <end position="174"/>
    </location>
</feature>
<comment type="caution">
    <text evidence="2">The sequence shown here is derived from an EMBL/GenBank/DDBJ whole genome shotgun (WGS) entry which is preliminary data.</text>
</comment>
<organism evidence="2 3">
    <name type="scientific">Streptosporangium lutulentum</name>
    <dbReference type="NCBI Taxonomy" id="1461250"/>
    <lineage>
        <taxon>Bacteria</taxon>
        <taxon>Bacillati</taxon>
        <taxon>Actinomycetota</taxon>
        <taxon>Actinomycetes</taxon>
        <taxon>Streptosporangiales</taxon>
        <taxon>Streptosporangiaceae</taxon>
        <taxon>Streptosporangium</taxon>
    </lineage>
</organism>
<keyword evidence="3" id="KW-1185">Reference proteome</keyword>
<evidence type="ECO:0000313" key="2">
    <source>
        <dbReference type="EMBL" id="MDP9849805.1"/>
    </source>
</evidence>
<dbReference type="Pfam" id="PF03747">
    <property type="entry name" value="ADP_ribosyl_GH"/>
    <property type="match status" value="1"/>
</dbReference>
<dbReference type="RefSeq" id="WP_307567843.1">
    <property type="nucleotide sequence ID" value="NZ_JAUSQU010000001.1"/>
</dbReference>
<dbReference type="EMBL" id="JAUSQU010000001">
    <property type="protein sequence ID" value="MDP9849805.1"/>
    <property type="molecule type" value="Genomic_DNA"/>
</dbReference>
<dbReference type="PANTHER" id="PTHR16222:SF12">
    <property type="entry name" value="ADP-RIBOSYLGLYCOHYDROLASE-RELATED"/>
    <property type="match status" value="1"/>
</dbReference>
<evidence type="ECO:0000256" key="1">
    <source>
        <dbReference type="SAM" id="MobiDB-lite"/>
    </source>
</evidence>
<dbReference type="Proteomes" id="UP001225356">
    <property type="component" value="Unassembled WGS sequence"/>
</dbReference>
<dbReference type="InterPro" id="IPR050792">
    <property type="entry name" value="ADP-ribosylglycohydrolase"/>
</dbReference>
<dbReference type="InterPro" id="IPR036705">
    <property type="entry name" value="Ribosyl_crysJ1_sf"/>
</dbReference>
<dbReference type="PANTHER" id="PTHR16222">
    <property type="entry name" value="ADP-RIBOSYLGLYCOHYDROLASE"/>
    <property type="match status" value="1"/>
</dbReference>
<dbReference type="InterPro" id="IPR005502">
    <property type="entry name" value="Ribosyl_crysJ1"/>
</dbReference>
<name>A0ABT9QSR8_9ACTN</name>
<dbReference type="SUPFAM" id="SSF101478">
    <property type="entry name" value="ADP-ribosylglycohydrolase"/>
    <property type="match status" value="1"/>
</dbReference>
<feature type="compositionally biased region" description="Basic and acidic residues" evidence="1">
    <location>
        <begin position="282"/>
        <end position="295"/>
    </location>
</feature>
<gene>
    <name evidence="2" type="ORF">J2853_009016</name>
</gene>
<proteinExistence type="predicted"/>
<accession>A0ABT9QSR8</accession>
<reference evidence="2 3" key="1">
    <citation type="submission" date="2023-07" db="EMBL/GenBank/DDBJ databases">
        <title>Sequencing the genomes of 1000 actinobacteria strains.</title>
        <authorList>
            <person name="Klenk H.-P."/>
        </authorList>
    </citation>
    <scope>NUCLEOTIDE SEQUENCE [LARGE SCALE GENOMIC DNA]</scope>
    <source>
        <strain evidence="2 3">DSM 46740</strain>
    </source>
</reference>